<dbReference type="InterPro" id="IPR029058">
    <property type="entry name" value="AB_hydrolase_fold"/>
</dbReference>
<dbReference type="PANTHER" id="PTHR44590:SF3">
    <property type="entry name" value="CARBOXYLESTERASE TYPE B DOMAIN-CONTAINING PROTEIN"/>
    <property type="match status" value="1"/>
</dbReference>
<evidence type="ECO:0000313" key="3">
    <source>
        <dbReference type="Proteomes" id="UP001303046"/>
    </source>
</evidence>
<dbReference type="PANTHER" id="PTHR44590">
    <property type="entry name" value="CARBOXYLIC ESTER HYDROLASE-RELATED"/>
    <property type="match status" value="1"/>
</dbReference>
<comment type="caution">
    <text evidence="2">The sequence shown here is derived from an EMBL/GenBank/DDBJ whole genome shotgun (WGS) entry which is preliminary data.</text>
</comment>
<dbReference type="EMBL" id="JAVFWL010000003">
    <property type="protein sequence ID" value="KAK6743692.1"/>
    <property type="molecule type" value="Genomic_DNA"/>
</dbReference>
<feature type="domain" description="Carboxylesterase type B" evidence="1">
    <location>
        <begin position="13"/>
        <end position="517"/>
    </location>
</feature>
<protein>
    <recommendedName>
        <fullName evidence="1">Carboxylesterase type B domain-containing protein</fullName>
    </recommendedName>
</protein>
<name>A0ABR1CZD0_NECAM</name>
<organism evidence="2 3">
    <name type="scientific">Necator americanus</name>
    <name type="common">Human hookworm</name>
    <dbReference type="NCBI Taxonomy" id="51031"/>
    <lineage>
        <taxon>Eukaryota</taxon>
        <taxon>Metazoa</taxon>
        <taxon>Ecdysozoa</taxon>
        <taxon>Nematoda</taxon>
        <taxon>Chromadorea</taxon>
        <taxon>Rhabditida</taxon>
        <taxon>Rhabditina</taxon>
        <taxon>Rhabditomorpha</taxon>
        <taxon>Strongyloidea</taxon>
        <taxon>Ancylostomatidae</taxon>
        <taxon>Bunostominae</taxon>
        <taxon>Necator</taxon>
    </lineage>
</organism>
<evidence type="ECO:0000313" key="2">
    <source>
        <dbReference type="EMBL" id="KAK6743692.1"/>
    </source>
</evidence>
<dbReference type="Proteomes" id="UP001303046">
    <property type="component" value="Unassembled WGS sequence"/>
</dbReference>
<dbReference type="Gene3D" id="3.40.50.1820">
    <property type="entry name" value="alpha/beta hydrolase"/>
    <property type="match status" value="1"/>
</dbReference>
<sequence>MGSASSSQAQNESRSVKTVYGTVVGRRFVFGSKEVDAFQGIPFAKPPVGDLRFKAFGPRGIQKDALFERCKHGRKSEDNLYLNVFSPAWDPGNSTRFAVLVFIHGGGFISDSCVKYGDERICEHLCTKDVVVVTTQYRLGYLGFFSTGDEHCPGNFALWDQTLALKWVQENIAFFNGDPRNVTVMGQSAGGASVDLLSICPHSRDLFQRVIPMAGNASCEWSTHNNMVEVCRKFAESIGISETHHSLNMINGLREIEASKFALSLMESMSSASDSELCPVAPRIDGDFITKPIEQLRKEAPGKPMLIGCCEAEGLIMLLGRKASVSALMEQISKLVPEWKYPSEFKLLRRDLLRKLINDEDMKNSDLVRRAFVELLGDLFTNIGVQKTVLETLEAHKVPVFFYSFDYFNPKSWGPLGFRMPFKAATHCTELAYIFGRGIIWNFSFNEDDKKMLEITTRMWTNFAKYGDPNGLTTADSLSHLLKMPMEWEPATIENPQKHFSISLKPQMREKYKNSRPLFIIEMQRAQRRDVHF</sequence>
<reference evidence="2 3" key="1">
    <citation type="submission" date="2023-08" db="EMBL/GenBank/DDBJ databases">
        <title>A Necator americanus chromosomal reference genome.</title>
        <authorList>
            <person name="Ilik V."/>
            <person name="Petrzelkova K.J."/>
            <person name="Pardy F."/>
            <person name="Fuh T."/>
            <person name="Niatou-Singa F.S."/>
            <person name="Gouil Q."/>
            <person name="Baker L."/>
            <person name="Ritchie M.E."/>
            <person name="Jex A.R."/>
            <person name="Gazzola D."/>
            <person name="Li H."/>
            <person name="Toshio Fujiwara R."/>
            <person name="Zhan B."/>
            <person name="Aroian R.V."/>
            <person name="Pafco B."/>
            <person name="Schwarz E.M."/>
        </authorList>
    </citation>
    <scope>NUCLEOTIDE SEQUENCE [LARGE SCALE GENOMIC DNA]</scope>
    <source>
        <strain evidence="2 3">Aroian</strain>
        <tissue evidence="2">Whole animal</tissue>
    </source>
</reference>
<dbReference type="Pfam" id="PF00135">
    <property type="entry name" value="COesterase"/>
    <property type="match status" value="1"/>
</dbReference>
<evidence type="ECO:0000259" key="1">
    <source>
        <dbReference type="Pfam" id="PF00135"/>
    </source>
</evidence>
<keyword evidence="3" id="KW-1185">Reference proteome</keyword>
<proteinExistence type="predicted"/>
<dbReference type="SUPFAM" id="SSF53474">
    <property type="entry name" value="alpha/beta-Hydrolases"/>
    <property type="match status" value="1"/>
</dbReference>
<gene>
    <name evidence="2" type="primary">Necator_chrIII.g11544</name>
    <name evidence="2" type="ORF">RB195_010779</name>
</gene>
<dbReference type="InterPro" id="IPR002018">
    <property type="entry name" value="CarbesteraseB"/>
</dbReference>
<accession>A0ABR1CZD0</accession>